<dbReference type="EMBL" id="CP014518">
    <property type="protein sequence ID" value="AMM31381.1"/>
    <property type="molecule type" value="Genomic_DNA"/>
</dbReference>
<dbReference type="PATRIC" id="fig|37927.3.peg.710"/>
<gene>
    <name evidence="2" type="ORF">SA2016_0691</name>
</gene>
<feature type="domain" description="SIS" evidence="1">
    <location>
        <begin position="81"/>
        <end position="239"/>
    </location>
</feature>
<dbReference type="Proteomes" id="UP000070134">
    <property type="component" value="Chromosome"/>
</dbReference>
<keyword evidence="3" id="KW-1185">Reference proteome</keyword>
<dbReference type="Pfam" id="PF13580">
    <property type="entry name" value="SIS_2"/>
    <property type="match status" value="1"/>
</dbReference>
<dbReference type="KEGG" id="satk:SA2016_0691"/>
<dbReference type="InterPro" id="IPR001347">
    <property type="entry name" value="SIS_dom"/>
</dbReference>
<dbReference type="GO" id="GO:1901135">
    <property type="term" value="P:carbohydrate derivative metabolic process"/>
    <property type="evidence" value="ECO:0007669"/>
    <property type="project" value="InterPro"/>
</dbReference>
<sequence length="253" mass="26288">MCAAHRGLDAARATPRSRAALRTVPGAANAAFRSAAQRGRPASDPTAALARSVAAHIAESMVALEVLERHSLLLARWGHDLAHRLSHGARLLVAGNGGSAAEAQHLTAELVGRYDGERAPFSAIALHGDTSAMTAIGNDYGYDEVFARQIRAHAREGDVVVLLSTSGKSPNLLCAAAAAREVGAVSWAMTGPGPNPLSLAVDEAVLLDGRNCHVQESQLVAIHALCACFDACIADAPVPKPRAARTAPGREPR</sequence>
<dbReference type="PROSITE" id="PS51464">
    <property type="entry name" value="SIS"/>
    <property type="match status" value="1"/>
</dbReference>
<dbReference type="GO" id="GO:0097367">
    <property type="term" value="F:carbohydrate derivative binding"/>
    <property type="evidence" value="ECO:0007669"/>
    <property type="project" value="InterPro"/>
</dbReference>
<evidence type="ECO:0000313" key="2">
    <source>
        <dbReference type="EMBL" id="AMM31381.1"/>
    </source>
</evidence>
<protein>
    <submittedName>
        <fullName evidence="2">Phosphoheptose isomerase</fullName>
    </submittedName>
</protein>
<organism evidence="2 3">
    <name type="scientific">Sinomonas atrocyanea</name>
    <dbReference type="NCBI Taxonomy" id="37927"/>
    <lineage>
        <taxon>Bacteria</taxon>
        <taxon>Bacillati</taxon>
        <taxon>Actinomycetota</taxon>
        <taxon>Actinomycetes</taxon>
        <taxon>Micrococcales</taxon>
        <taxon>Micrococcaceae</taxon>
        <taxon>Sinomonas</taxon>
    </lineage>
</organism>
<keyword evidence="2" id="KW-0413">Isomerase</keyword>
<dbReference type="InterPro" id="IPR046348">
    <property type="entry name" value="SIS_dom_sf"/>
</dbReference>
<dbReference type="CDD" id="cd05006">
    <property type="entry name" value="SIS_GmhA"/>
    <property type="match status" value="1"/>
</dbReference>
<name>A0A126ZXT0_9MICC</name>
<dbReference type="AlphaFoldDB" id="A0A126ZXT0"/>
<dbReference type="GO" id="GO:0016853">
    <property type="term" value="F:isomerase activity"/>
    <property type="evidence" value="ECO:0007669"/>
    <property type="project" value="UniProtKB-KW"/>
</dbReference>
<dbReference type="PANTHER" id="PTHR30390:SF6">
    <property type="entry name" value="DNAA INITIATOR-ASSOCIATING PROTEIN DIAA"/>
    <property type="match status" value="1"/>
</dbReference>
<dbReference type="SUPFAM" id="SSF53697">
    <property type="entry name" value="SIS domain"/>
    <property type="match status" value="1"/>
</dbReference>
<accession>A0A126ZXT0</accession>
<dbReference type="InterPro" id="IPR035461">
    <property type="entry name" value="GmhA/DiaA"/>
</dbReference>
<dbReference type="Gene3D" id="3.40.50.10490">
    <property type="entry name" value="Glucose-6-phosphate isomerase like protein, domain 1"/>
    <property type="match status" value="1"/>
</dbReference>
<dbReference type="STRING" id="37927.SA2016_0691"/>
<dbReference type="InterPro" id="IPR050099">
    <property type="entry name" value="SIS_GmhA/DiaA_subfam"/>
</dbReference>
<proteinExistence type="predicted"/>
<evidence type="ECO:0000313" key="3">
    <source>
        <dbReference type="Proteomes" id="UP000070134"/>
    </source>
</evidence>
<dbReference type="PANTHER" id="PTHR30390">
    <property type="entry name" value="SEDOHEPTULOSE 7-PHOSPHATE ISOMERASE / DNAA INITIATOR-ASSOCIATING FACTOR FOR REPLICATION INITIATION"/>
    <property type="match status" value="1"/>
</dbReference>
<evidence type="ECO:0000259" key="1">
    <source>
        <dbReference type="PROSITE" id="PS51464"/>
    </source>
</evidence>
<dbReference type="RefSeq" id="WP_084249268.1">
    <property type="nucleotide sequence ID" value="NZ_BJMO01000022.1"/>
</dbReference>
<reference evidence="2 3" key="1">
    <citation type="submission" date="2016-02" db="EMBL/GenBank/DDBJ databases">
        <title>Complete genome of Sinomonas atrocyanea KCTC 3377.</title>
        <authorList>
            <person name="Kim K.M."/>
        </authorList>
    </citation>
    <scope>NUCLEOTIDE SEQUENCE [LARGE SCALE GENOMIC DNA]</scope>
    <source>
        <strain evidence="2 3">KCTC 3377</strain>
    </source>
</reference>